<keyword evidence="3" id="KW-1185">Reference proteome</keyword>
<comment type="caution">
    <text evidence="2">The sequence shown here is derived from an EMBL/GenBank/DDBJ whole genome shotgun (WGS) entry which is preliminary data.</text>
</comment>
<dbReference type="OrthoDB" id="346202at2"/>
<sequence length="88" mass="10261">MDQRSVYGYLSFFPLVTSAFYCYFFRGHLEKSDIIKLFETFQILSNSENLQIFEKLGSNRLAAIIFLGGTFVILTLYPIYLILLALFR</sequence>
<organism evidence="2 3">
    <name type="scientific">Leptospira meyeri</name>
    <dbReference type="NCBI Taxonomy" id="29508"/>
    <lineage>
        <taxon>Bacteria</taxon>
        <taxon>Pseudomonadati</taxon>
        <taxon>Spirochaetota</taxon>
        <taxon>Spirochaetia</taxon>
        <taxon>Leptospirales</taxon>
        <taxon>Leptospiraceae</taxon>
        <taxon>Leptospira</taxon>
    </lineage>
</organism>
<reference evidence="2 3" key="1">
    <citation type="submission" date="2019-03" db="EMBL/GenBank/DDBJ databases">
        <title>Genomic Encyclopedia of Archaeal and Bacterial Type Strains, Phase II (KMG-II): from individual species to whole genera.</title>
        <authorList>
            <person name="Goeker M."/>
        </authorList>
    </citation>
    <scope>NUCLEOTIDE SEQUENCE [LARGE SCALE GENOMIC DNA]</scope>
    <source>
        <strain evidence="2 3">DSM 21537</strain>
    </source>
</reference>
<feature type="transmembrane region" description="Helical" evidence="1">
    <location>
        <begin position="61"/>
        <end position="87"/>
    </location>
</feature>
<feature type="transmembrane region" description="Helical" evidence="1">
    <location>
        <begin position="6"/>
        <end position="25"/>
    </location>
</feature>
<dbReference type="AlphaFoldDB" id="A0A4R8MYN0"/>
<dbReference type="STRING" id="1193051.LEP1GSC017_2823"/>
<accession>A0A4R8MYN0</accession>
<evidence type="ECO:0000313" key="3">
    <source>
        <dbReference type="Proteomes" id="UP000294684"/>
    </source>
</evidence>
<keyword evidence="1" id="KW-1133">Transmembrane helix</keyword>
<protein>
    <submittedName>
        <fullName evidence="2">Uncharacterized protein</fullName>
    </submittedName>
</protein>
<name>A0A4R8MYN0_LEPME</name>
<evidence type="ECO:0000313" key="2">
    <source>
        <dbReference type="EMBL" id="TDY72145.1"/>
    </source>
</evidence>
<keyword evidence="1" id="KW-0472">Membrane</keyword>
<dbReference type="Proteomes" id="UP000294684">
    <property type="component" value="Unassembled WGS sequence"/>
</dbReference>
<proteinExistence type="predicted"/>
<keyword evidence="1" id="KW-0812">Transmembrane</keyword>
<evidence type="ECO:0000256" key="1">
    <source>
        <dbReference type="SAM" id="Phobius"/>
    </source>
</evidence>
<gene>
    <name evidence="2" type="ORF">CLV96_1131</name>
</gene>
<dbReference type="RefSeq" id="WP_004788754.1">
    <property type="nucleotide sequence ID" value="NZ_SORO01000001.1"/>
</dbReference>
<dbReference type="EMBL" id="SORO01000001">
    <property type="protein sequence ID" value="TDY72145.1"/>
    <property type="molecule type" value="Genomic_DNA"/>
</dbReference>
<dbReference type="GeneID" id="79826464"/>